<evidence type="ECO:0000256" key="2">
    <source>
        <dbReference type="ARBA" id="ARBA00022475"/>
    </source>
</evidence>
<comment type="similarity">
    <text evidence="6">Belongs to the thymidylate kinase family.</text>
</comment>
<feature type="transmembrane region" description="Helical" evidence="8">
    <location>
        <begin position="209"/>
        <end position="229"/>
    </location>
</feature>
<feature type="transmembrane region" description="Helical" evidence="8">
    <location>
        <begin position="376"/>
        <end position="400"/>
    </location>
</feature>
<feature type="transmembrane region" description="Helical" evidence="8">
    <location>
        <begin position="42"/>
        <end position="64"/>
    </location>
</feature>
<keyword evidence="5 8" id="KW-0472">Membrane</keyword>
<dbReference type="AlphaFoldDB" id="A0A2V4B7E8"/>
<dbReference type="Gene3D" id="3.40.50.300">
    <property type="entry name" value="P-loop containing nucleotide triphosphate hydrolases"/>
    <property type="match status" value="1"/>
</dbReference>
<dbReference type="EMBL" id="MASW01000001">
    <property type="protein sequence ID" value="PXY31188.1"/>
    <property type="molecule type" value="Genomic_DNA"/>
</dbReference>
<dbReference type="EC" id="2.7.4.9" evidence="6"/>
<keyword evidence="11" id="KW-1185">Reference proteome</keyword>
<evidence type="ECO:0000256" key="7">
    <source>
        <dbReference type="SAM" id="MobiDB-lite"/>
    </source>
</evidence>
<dbReference type="InterPro" id="IPR036259">
    <property type="entry name" value="MFS_trans_sf"/>
</dbReference>
<keyword evidence="2" id="KW-1003">Cell membrane</keyword>
<feature type="transmembrane region" description="Helical" evidence="8">
    <location>
        <begin position="321"/>
        <end position="341"/>
    </location>
</feature>
<dbReference type="OrthoDB" id="9774907at2"/>
<evidence type="ECO:0000256" key="8">
    <source>
        <dbReference type="SAM" id="Phobius"/>
    </source>
</evidence>
<dbReference type="Proteomes" id="UP000249915">
    <property type="component" value="Unassembled WGS sequence"/>
</dbReference>
<feature type="region of interest" description="Disordered" evidence="7">
    <location>
        <begin position="1"/>
        <end position="20"/>
    </location>
</feature>
<keyword evidence="4 8" id="KW-1133">Transmembrane helix</keyword>
<dbReference type="GO" id="GO:0004798">
    <property type="term" value="F:dTMP kinase activity"/>
    <property type="evidence" value="ECO:0007669"/>
    <property type="project" value="UniProtKB-UniRule"/>
</dbReference>
<dbReference type="GO" id="GO:0022857">
    <property type="term" value="F:transmembrane transporter activity"/>
    <property type="evidence" value="ECO:0007669"/>
    <property type="project" value="InterPro"/>
</dbReference>
<comment type="subcellular location">
    <subcellularLocation>
        <location evidence="1">Cell membrane</location>
        <topology evidence="1">Multi-pass membrane protein</topology>
    </subcellularLocation>
</comment>
<sequence>MGHISDGVRDTSSADARASAQREASTVRRVRRVLAIKPFRRLWGVTYLCSVADWLALLALTGLVTKFTDNYMAQNFAFAGVVLTNLLPGLLFAPLGGLLADRIDRRKVMIVADLVRFGLLLSIALVGSPVWLFIANFLVGSAAMMWIPSKDAAVPNLLRRPDQVETANQLGMFMTYGLAVVTGAGLYSVLTGIQTTFNLPPDVFGTFGIANAVVIINSLLYLASALIVATRIPELSLRNVHPVPAGGAAPKPAPAAGDADGADAEERKPGLLAMFRDGLRFVRTTPLVRGLLIGMMGAFAAGGAVIGAAKPYSSSLGGGDSAFGLLFVAVFVGAAVGLAGVPKLARRLPHDRLFGIGIVLAGLALSVVALSPHLAVSLVAVAVVGACAGAAFLTGVTIIGSQIDDSIRGRINAIYQSLMKIIIFGATATVPLLIGLVRPRVVIVWGNALTIDGTRPVLLGGGLLAALVGVIAYRQMDSRRTEPILADLRNVIRRRPRRVNGLLIALEGTTATDTATQATRLADWLSGGPRKVVLAADPALDDARLASLISGASLSGARAQALAAAAVRADIVERDVQPALDSGAIVVMERFVDSPLAHLSTVAGLDTTELEGLADWATGRLRPDITVLLDADPGVPAEPGTSSAEHHWRVQQLLTEMAAANPDRYVVVEAEGPEDEVAARVRTAVQTALAGHRVSGFTPTLAVEPT</sequence>
<dbReference type="InterPro" id="IPR011701">
    <property type="entry name" value="MFS"/>
</dbReference>
<dbReference type="GO" id="GO:0006235">
    <property type="term" value="P:dTTP biosynthetic process"/>
    <property type="evidence" value="ECO:0007669"/>
    <property type="project" value="UniProtKB-UniRule"/>
</dbReference>
<dbReference type="HAMAP" id="MF_00165">
    <property type="entry name" value="Thymidylate_kinase"/>
    <property type="match status" value="1"/>
</dbReference>
<gene>
    <name evidence="6" type="primary">tmk</name>
    <name evidence="10" type="ORF">BAY60_01900</name>
</gene>
<feature type="transmembrane region" description="Helical" evidence="8">
    <location>
        <begin position="290"/>
        <end position="309"/>
    </location>
</feature>
<evidence type="ECO:0000256" key="1">
    <source>
        <dbReference type="ARBA" id="ARBA00004651"/>
    </source>
</evidence>
<evidence type="ECO:0000256" key="4">
    <source>
        <dbReference type="ARBA" id="ARBA00022989"/>
    </source>
</evidence>
<dbReference type="GO" id="GO:0005886">
    <property type="term" value="C:plasma membrane"/>
    <property type="evidence" value="ECO:0007669"/>
    <property type="project" value="UniProtKB-SubCell"/>
</dbReference>
<comment type="catalytic activity">
    <reaction evidence="6">
        <text>dTMP + ATP = dTDP + ADP</text>
        <dbReference type="Rhea" id="RHEA:13517"/>
        <dbReference type="ChEBI" id="CHEBI:30616"/>
        <dbReference type="ChEBI" id="CHEBI:58369"/>
        <dbReference type="ChEBI" id="CHEBI:63528"/>
        <dbReference type="ChEBI" id="CHEBI:456216"/>
        <dbReference type="EC" id="2.7.4.9"/>
    </reaction>
</comment>
<comment type="caution">
    <text evidence="6">Lacks conserved residue(s) required for the propagation of feature annotation.</text>
</comment>
<dbReference type="GO" id="GO:0006233">
    <property type="term" value="P:dTDP biosynthetic process"/>
    <property type="evidence" value="ECO:0007669"/>
    <property type="project" value="InterPro"/>
</dbReference>
<dbReference type="CDD" id="cd06173">
    <property type="entry name" value="MFS_MefA_like"/>
    <property type="match status" value="1"/>
</dbReference>
<dbReference type="InterPro" id="IPR018094">
    <property type="entry name" value="Thymidylate_kinase"/>
</dbReference>
<dbReference type="InterPro" id="IPR039430">
    <property type="entry name" value="Thymidylate_kin-like_dom"/>
</dbReference>
<keyword evidence="6" id="KW-0808">Transferase</keyword>
<evidence type="ECO:0000256" key="6">
    <source>
        <dbReference type="HAMAP-Rule" id="MF_00165"/>
    </source>
</evidence>
<evidence type="ECO:0000313" key="11">
    <source>
        <dbReference type="Proteomes" id="UP000249915"/>
    </source>
</evidence>
<organism evidence="10 11">
    <name type="scientific">Prauserella muralis</name>
    <dbReference type="NCBI Taxonomy" id="588067"/>
    <lineage>
        <taxon>Bacteria</taxon>
        <taxon>Bacillati</taxon>
        <taxon>Actinomycetota</taxon>
        <taxon>Actinomycetes</taxon>
        <taxon>Pseudonocardiales</taxon>
        <taxon>Pseudonocardiaceae</taxon>
        <taxon>Prauserella</taxon>
    </lineage>
</organism>
<proteinExistence type="inferred from homology"/>
<feature type="domain" description="Thymidylate kinase-like" evidence="9">
    <location>
        <begin position="516"/>
        <end position="679"/>
    </location>
</feature>
<accession>A0A2V4B7E8</accession>
<dbReference type="SUPFAM" id="SSF103473">
    <property type="entry name" value="MFS general substrate transporter"/>
    <property type="match status" value="1"/>
</dbReference>
<dbReference type="Pfam" id="PF07690">
    <property type="entry name" value="MFS_1"/>
    <property type="match status" value="1"/>
</dbReference>
<feature type="transmembrane region" description="Helical" evidence="8">
    <location>
        <begin position="421"/>
        <end position="437"/>
    </location>
</feature>
<keyword evidence="6" id="KW-0545">Nucleotide biosynthesis</keyword>
<keyword evidence="6" id="KW-0067">ATP-binding</keyword>
<dbReference type="GO" id="GO:0005524">
    <property type="term" value="F:ATP binding"/>
    <property type="evidence" value="ECO:0007669"/>
    <property type="project" value="UniProtKB-UniRule"/>
</dbReference>
<dbReference type="InterPro" id="IPR027417">
    <property type="entry name" value="P-loop_NTPase"/>
</dbReference>
<feature type="transmembrane region" description="Helical" evidence="8">
    <location>
        <begin position="170"/>
        <end position="189"/>
    </location>
</feature>
<evidence type="ECO:0000313" key="10">
    <source>
        <dbReference type="EMBL" id="PXY31188.1"/>
    </source>
</evidence>
<keyword evidence="3 8" id="KW-0812">Transmembrane</keyword>
<feature type="transmembrane region" description="Helical" evidence="8">
    <location>
        <begin position="457"/>
        <end position="473"/>
    </location>
</feature>
<keyword evidence="6 10" id="KW-0418">Kinase</keyword>
<evidence type="ECO:0000259" key="9">
    <source>
        <dbReference type="Pfam" id="PF02223"/>
    </source>
</evidence>
<feature type="transmembrane region" description="Helical" evidence="8">
    <location>
        <begin position="353"/>
        <end position="370"/>
    </location>
</feature>
<keyword evidence="6" id="KW-0547">Nucleotide-binding</keyword>
<evidence type="ECO:0000256" key="5">
    <source>
        <dbReference type="ARBA" id="ARBA00023136"/>
    </source>
</evidence>
<dbReference type="PANTHER" id="PTHR23513">
    <property type="entry name" value="INTEGRAL MEMBRANE EFFLUX PROTEIN-RELATED"/>
    <property type="match status" value="1"/>
</dbReference>
<reference evidence="10 11" key="1">
    <citation type="submission" date="2016-07" db="EMBL/GenBank/DDBJ databases">
        <title>Draft genome sequence of Prauserella muralis DSM 45305, isolated from a mould-covered wall in an indoor environment.</title>
        <authorList>
            <person name="Ruckert C."/>
            <person name="Albersmeier A."/>
            <person name="Jiang C.-L."/>
            <person name="Jiang Y."/>
            <person name="Kalinowski J."/>
            <person name="Schneider O."/>
            <person name="Winkler A."/>
            <person name="Zotchev S.B."/>
        </authorList>
    </citation>
    <scope>NUCLEOTIDE SEQUENCE [LARGE SCALE GENOMIC DNA]</scope>
    <source>
        <strain evidence="10 11">DSM 45305</strain>
    </source>
</reference>
<dbReference type="Pfam" id="PF02223">
    <property type="entry name" value="Thymidylate_kin"/>
    <property type="match status" value="1"/>
</dbReference>
<protein>
    <recommendedName>
        <fullName evidence="6">Thymidylate kinase</fullName>
        <ecNumber evidence="6">2.7.4.9</ecNumber>
    </recommendedName>
    <alternativeName>
        <fullName evidence="6">dTMP kinase</fullName>
    </alternativeName>
</protein>
<evidence type="ECO:0000256" key="3">
    <source>
        <dbReference type="ARBA" id="ARBA00022692"/>
    </source>
</evidence>
<comment type="function">
    <text evidence="6">Phosphorylation of dTMP to form dTDP in both de novo and salvage pathways of dTTP synthesis.</text>
</comment>
<feature type="transmembrane region" description="Helical" evidence="8">
    <location>
        <begin position="76"/>
        <end position="96"/>
    </location>
</feature>
<name>A0A2V4B7E8_9PSEU</name>
<dbReference type="Gene3D" id="1.20.1250.20">
    <property type="entry name" value="MFS general substrate transporter like domains"/>
    <property type="match status" value="1"/>
</dbReference>
<dbReference type="PANTHER" id="PTHR23513:SF6">
    <property type="entry name" value="MAJOR FACILITATOR SUPERFAMILY ASSOCIATED DOMAIN-CONTAINING PROTEIN"/>
    <property type="match status" value="1"/>
</dbReference>
<dbReference type="SUPFAM" id="SSF52540">
    <property type="entry name" value="P-loop containing nucleoside triphosphate hydrolases"/>
    <property type="match status" value="1"/>
</dbReference>
<comment type="caution">
    <text evidence="10">The sequence shown here is derived from an EMBL/GenBank/DDBJ whole genome shotgun (WGS) entry which is preliminary data.</text>
</comment>